<dbReference type="InterPro" id="IPR046342">
    <property type="entry name" value="CBS_dom_sf"/>
</dbReference>
<dbReference type="Gene3D" id="3.10.310.20">
    <property type="entry name" value="DHHA2 domain"/>
    <property type="match status" value="1"/>
</dbReference>
<dbReference type="GO" id="GO:0005737">
    <property type="term" value="C:cytoplasm"/>
    <property type="evidence" value="ECO:0007669"/>
    <property type="project" value="InterPro"/>
</dbReference>
<reference evidence="11 12" key="1">
    <citation type="submission" date="2019-02" db="EMBL/GenBank/DDBJ databases">
        <title>Complete Genome Sequence and Methylome Analysis of free living Spirochaetas.</title>
        <authorList>
            <person name="Fomenkov A."/>
            <person name="Dubinina G."/>
            <person name="Leshcheva N."/>
            <person name="Mikheeva N."/>
            <person name="Grabovich M."/>
            <person name="Vincze T."/>
            <person name="Roberts R.J."/>
        </authorList>
    </citation>
    <scope>NUCLEOTIDE SEQUENCE [LARGE SCALE GENOMIC DNA]</scope>
    <source>
        <strain evidence="11 12">K2</strain>
    </source>
</reference>
<keyword evidence="9" id="KW-0129">CBS domain</keyword>
<dbReference type="GO" id="GO:0004427">
    <property type="term" value="F:inorganic diphosphate phosphatase activity"/>
    <property type="evidence" value="ECO:0007669"/>
    <property type="project" value="UniProtKB-EC"/>
</dbReference>
<evidence type="ECO:0000256" key="4">
    <source>
        <dbReference type="ARBA" id="ARBA00022723"/>
    </source>
</evidence>
<keyword evidence="6" id="KW-0464">Manganese</keyword>
<dbReference type="EC" id="3.6.1.1" evidence="3"/>
<evidence type="ECO:0000259" key="10">
    <source>
        <dbReference type="PROSITE" id="PS51371"/>
    </source>
</evidence>
<dbReference type="PANTHER" id="PTHR12112">
    <property type="entry name" value="BNIP - RELATED"/>
    <property type="match status" value="1"/>
</dbReference>
<keyword evidence="5 11" id="KW-0378">Hydrolase</keyword>
<gene>
    <name evidence="11" type="ORF">EXM22_07220</name>
</gene>
<evidence type="ECO:0000256" key="3">
    <source>
        <dbReference type="ARBA" id="ARBA00012146"/>
    </source>
</evidence>
<organism evidence="11 12">
    <name type="scientific">Oceanispirochaeta crateris</name>
    <dbReference type="NCBI Taxonomy" id="2518645"/>
    <lineage>
        <taxon>Bacteria</taxon>
        <taxon>Pseudomonadati</taxon>
        <taxon>Spirochaetota</taxon>
        <taxon>Spirochaetia</taxon>
        <taxon>Spirochaetales</taxon>
        <taxon>Spirochaetaceae</taxon>
        <taxon>Oceanispirochaeta</taxon>
    </lineage>
</organism>
<name>A0A5C1QKD8_9SPIO</name>
<accession>A0A5C1QKD8</accession>
<dbReference type="AlphaFoldDB" id="A0A5C1QKD8"/>
<evidence type="ECO:0000313" key="11">
    <source>
        <dbReference type="EMBL" id="QEN07788.1"/>
    </source>
</evidence>
<dbReference type="SMART" id="SM01131">
    <property type="entry name" value="DHHA2"/>
    <property type="match status" value="1"/>
</dbReference>
<evidence type="ECO:0000256" key="8">
    <source>
        <dbReference type="ARBA" id="ARBA00047820"/>
    </source>
</evidence>
<dbReference type="Gene3D" id="3.40.1390.20">
    <property type="entry name" value="HprK N-terminal domain-like"/>
    <property type="match status" value="1"/>
</dbReference>
<dbReference type="PROSITE" id="PS51371">
    <property type="entry name" value="CBS"/>
    <property type="match status" value="2"/>
</dbReference>
<dbReference type="EMBL" id="CP036150">
    <property type="protein sequence ID" value="QEN07788.1"/>
    <property type="molecule type" value="Genomic_DNA"/>
</dbReference>
<comment type="cofactor">
    <cofactor evidence="1">
        <name>Mn(2+)</name>
        <dbReference type="ChEBI" id="CHEBI:29035"/>
    </cofactor>
</comment>
<dbReference type="InterPro" id="IPR038222">
    <property type="entry name" value="DHHA2_dom_sf"/>
</dbReference>
<dbReference type="InterPro" id="IPR028979">
    <property type="entry name" value="Ser_kin/Pase_Hpr-like_N_sf"/>
</dbReference>
<evidence type="ECO:0000256" key="9">
    <source>
        <dbReference type="PROSITE-ProRule" id="PRU00703"/>
    </source>
</evidence>
<dbReference type="Pfam" id="PF01368">
    <property type="entry name" value="DHH"/>
    <property type="match status" value="1"/>
</dbReference>
<evidence type="ECO:0000256" key="2">
    <source>
        <dbReference type="ARBA" id="ARBA00011643"/>
    </source>
</evidence>
<dbReference type="GO" id="GO:0046872">
    <property type="term" value="F:metal ion binding"/>
    <property type="evidence" value="ECO:0007669"/>
    <property type="project" value="UniProtKB-KW"/>
</dbReference>
<evidence type="ECO:0000256" key="7">
    <source>
        <dbReference type="ARBA" id="ARBA00032535"/>
    </source>
</evidence>
<feature type="domain" description="CBS" evidence="10">
    <location>
        <begin position="61"/>
        <end position="117"/>
    </location>
</feature>
<dbReference type="InterPro" id="IPR001667">
    <property type="entry name" value="DDH_dom"/>
</dbReference>
<dbReference type="InterPro" id="IPR038763">
    <property type="entry name" value="DHH_sf"/>
</dbReference>
<keyword evidence="12" id="KW-1185">Reference proteome</keyword>
<dbReference type="InterPro" id="IPR004097">
    <property type="entry name" value="DHHA2"/>
</dbReference>
<keyword evidence="4" id="KW-0479">Metal-binding</keyword>
<evidence type="ECO:0000256" key="1">
    <source>
        <dbReference type="ARBA" id="ARBA00001936"/>
    </source>
</evidence>
<proteinExistence type="predicted"/>
<dbReference type="SUPFAM" id="SSF54631">
    <property type="entry name" value="CBS-domain pair"/>
    <property type="match status" value="1"/>
</dbReference>
<evidence type="ECO:0000313" key="12">
    <source>
        <dbReference type="Proteomes" id="UP000324209"/>
    </source>
</evidence>
<feature type="domain" description="CBS" evidence="10">
    <location>
        <begin position="240"/>
        <end position="295"/>
    </location>
</feature>
<evidence type="ECO:0000256" key="5">
    <source>
        <dbReference type="ARBA" id="ARBA00022801"/>
    </source>
</evidence>
<dbReference type="Gene3D" id="3.10.580.10">
    <property type="entry name" value="CBS-domain"/>
    <property type="match status" value="1"/>
</dbReference>
<dbReference type="InterPro" id="IPR000644">
    <property type="entry name" value="CBS_dom"/>
</dbReference>
<dbReference type="Pfam" id="PF02833">
    <property type="entry name" value="DHHA2"/>
    <property type="match status" value="1"/>
</dbReference>
<dbReference type="PANTHER" id="PTHR12112:SF22">
    <property type="entry name" value="MANGANESE-DEPENDENT INORGANIC PYROPHOSPHATASE-RELATED"/>
    <property type="match status" value="1"/>
</dbReference>
<dbReference type="KEGG" id="ock:EXM22_07220"/>
<comment type="subunit">
    <text evidence="2">Homohexamer.</text>
</comment>
<dbReference type="SUPFAM" id="SSF64182">
    <property type="entry name" value="DHH phosphoesterases"/>
    <property type="match status" value="1"/>
</dbReference>
<dbReference type="Proteomes" id="UP000324209">
    <property type="component" value="Chromosome"/>
</dbReference>
<dbReference type="NCBIfam" id="NF011443">
    <property type="entry name" value="PRK14869.1-5"/>
    <property type="match status" value="1"/>
</dbReference>
<dbReference type="Pfam" id="PF00571">
    <property type="entry name" value="CBS"/>
    <property type="match status" value="1"/>
</dbReference>
<comment type="catalytic activity">
    <reaction evidence="8">
        <text>diphosphate + H2O = 2 phosphate + H(+)</text>
        <dbReference type="Rhea" id="RHEA:24576"/>
        <dbReference type="ChEBI" id="CHEBI:15377"/>
        <dbReference type="ChEBI" id="CHEBI:15378"/>
        <dbReference type="ChEBI" id="CHEBI:33019"/>
        <dbReference type="ChEBI" id="CHEBI:43474"/>
        <dbReference type="EC" id="3.6.1.1"/>
    </reaction>
</comment>
<dbReference type="OrthoDB" id="9766150at2"/>
<evidence type="ECO:0000256" key="6">
    <source>
        <dbReference type="ARBA" id="ARBA00023211"/>
    </source>
</evidence>
<protein>
    <recommendedName>
        <fullName evidence="3">inorganic diphosphatase</fullName>
        <ecNumber evidence="3">3.6.1.1</ecNumber>
    </recommendedName>
    <alternativeName>
        <fullName evidence="7">Pyrophosphate phospho-hydrolase</fullName>
    </alternativeName>
</protein>
<sequence>MDSICSVYCYSILKNKIDTKNRYIPIRCGHLNKQTRLVFDKLNLKAPRLMKNISPVVADVAKRDIPTLDMNDPVFSAIRRLDEENLSVIPVFEEETEFRGIISLHEISGFLINDNLVKRPVYRFRINNFKIVLPGYFYRRGKEQEFDAPIMTGAMPYEISKERINKMLPLKPLLVIGLREDILQFAVEEQFPAVILTGMSKDEELPIDFSNYEGTVFCSHSDTAETIRLLRLSTPLKNVMNKTPESLQSDQSFDEAKSTLMNSRLRGLPVFEDECFSGIVTRRCFIEKPQKKLILMDHNEIDQSVPGADQTEILEILDHHRLGNSRTKEPIYVYAKPVGSTCTIVYSHFKINMVEIDAETATLLISGILSDTVLLKSPTTTELDRVAVDELLSIANLELKTFGQELFSQNTSLEETEPVEVLKADFKIYREQLNIGISQAEVITLEDIDRVKEKYLSSMEALRKNKNLDWVLLLVTNVIKEESCLLVTKLEIAESKLIYDKISEQLYSLPGILSRKKQLLPEILRVLEELKSKPGN</sequence>
<dbReference type="Gene3D" id="3.90.1640.10">
    <property type="entry name" value="inorganic pyrophosphatase (n-terminal core)"/>
    <property type="match status" value="1"/>
</dbReference>